<dbReference type="InterPro" id="IPR032710">
    <property type="entry name" value="NTF2-like_dom_sf"/>
</dbReference>
<dbReference type="Proteomes" id="UP001147700">
    <property type="component" value="Unassembled WGS sequence"/>
</dbReference>
<dbReference type="PROSITE" id="PS51257">
    <property type="entry name" value="PROKAR_LIPOPROTEIN"/>
    <property type="match status" value="1"/>
</dbReference>
<organism evidence="1 2">
    <name type="scientific">Solirubrobacter deserti</name>
    <dbReference type="NCBI Taxonomy" id="2282478"/>
    <lineage>
        <taxon>Bacteria</taxon>
        <taxon>Bacillati</taxon>
        <taxon>Actinomycetota</taxon>
        <taxon>Thermoleophilia</taxon>
        <taxon>Solirubrobacterales</taxon>
        <taxon>Solirubrobacteraceae</taxon>
        <taxon>Solirubrobacter</taxon>
    </lineage>
</organism>
<gene>
    <name evidence="1" type="ORF">OJ962_06535</name>
</gene>
<evidence type="ECO:0000313" key="2">
    <source>
        <dbReference type="Proteomes" id="UP001147700"/>
    </source>
</evidence>
<evidence type="ECO:0000313" key="1">
    <source>
        <dbReference type="EMBL" id="MDA0137147.1"/>
    </source>
</evidence>
<sequence>MRGLLVAVLLVAIGVCGCGGGPSDQEQVQTTVEAFGRATAAKDYQRLCDELLSPKLVEEVASSGLPCEAALRQGLGEVRAPTLTIGKITVDDDRATAEVNSAAQGQSPSRDTLQLERVDDAWRIASLR</sequence>
<dbReference type="Gene3D" id="3.10.450.50">
    <property type="match status" value="1"/>
</dbReference>
<dbReference type="RefSeq" id="WP_202957189.1">
    <property type="nucleotide sequence ID" value="NZ_JAPCID010000008.1"/>
</dbReference>
<comment type="caution">
    <text evidence="1">The sequence shown here is derived from an EMBL/GenBank/DDBJ whole genome shotgun (WGS) entry which is preliminary data.</text>
</comment>
<name>A0ABT4RF43_9ACTN</name>
<dbReference type="SUPFAM" id="SSF54427">
    <property type="entry name" value="NTF2-like"/>
    <property type="match status" value="1"/>
</dbReference>
<proteinExistence type="predicted"/>
<reference evidence="1" key="1">
    <citation type="submission" date="2022-10" db="EMBL/GenBank/DDBJ databases">
        <title>The WGS of Solirubrobacter sp. CPCC 204708.</title>
        <authorList>
            <person name="Jiang Z."/>
        </authorList>
    </citation>
    <scope>NUCLEOTIDE SEQUENCE</scope>
    <source>
        <strain evidence="1">CPCC 204708</strain>
    </source>
</reference>
<accession>A0ABT4RF43</accession>
<protein>
    <submittedName>
        <fullName evidence="1">Nuclear transport factor 2 family protein</fullName>
    </submittedName>
</protein>
<dbReference type="EMBL" id="JAPCID010000008">
    <property type="protein sequence ID" value="MDA0137147.1"/>
    <property type="molecule type" value="Genomic_DNA"/>
</dbReference>
<keyword evidence="2" id="KW-1185">Reference proteome</keyword>